<sequence length="253" mass="28524">MSTVRPNINVIAEHPFRLERLFGRKRSSEANRRRLTTASMALPPRRRRRRHRRVITTRNSADWAALHHALYFDAKATVQLGAEPNPKSISGSALPKEFRQQRDPSRRTLAQFGFSCELVALSGGQPLVFRQKRLERLAEVLIRTLHSASGGKSQEQGDTDVSGELEEKTMEKADQKTFGISGINPLIRRTKKENNEMEKKVKKVIVRTKDLMVGRRVRTRKTSEEFAMAAAAAAVRFPPHPGLLGGRSQPSII</sequence>
<name>A0A183FYR8_HELPZ</name>
<dbReference type="Proteomes" id="UP000050761">
    <property type="component" value="Unassembled WGS sequence"/>
</dbReference>
<proteinExistence type="predicted"/>
<evidence type="ECO:0000313" key="4">
    <source>
        <dbReference type="WBParaSite" id="HPBE_0001381701-mRNA-1"/>
    </source>
</evidence>
<reference evidence="2 3" key="1">
    <citation type="submission" date="2018-11" db="EMBL/GenBank/DDBJ databases">
        <authorList>
            <consortium name="Pathogen Informatics"/>
        </authorList>
    </citation>
    <scope>NUCLEOTIDE SEQUENCE [LARGE SCALE GENOMIC DNA]</scope>
</reference>
<dbReference type="AlphaFoldDB" id="A0A183FYR8"/>
<evidence type="ECO:0000256" key="1">
    <source>
        <dbReference type="SAM" id="MobiDB-lite"/>
    </source>
</evidence>
<protein>
    <submittedName>
        <fullName evidence="2 4">Uncharacterized protein</fullName>
    </submittedName>
</protein>
<evidence type="ECO:0000313" key="2">
    <source>
        <dbReference type="EMBL" id="VDO97538.1"/>
    </source>
</evidence>
<dbReference type="EMBL" id="UZAH01028085">
    <property type="protein sequence ID" value="VDO97538.1"/>
    <property type="molecule type" value="Genomic_DNA"/>
</dbReference>
<evidence type="ECO:0000313" key="3">
    <source>
        <dbReference type="Proteomes" id="UP000050761"/>
    </source>
</evidence>
<keyword evidence="3" id="KW-1185">Reference proteome</keyword>
<organism evidence="3 4">
    <name type="scientific">Heligmosomoides polygyrus</name>
    <name type="common">Parasitic roundworm</name>
    <dbReference type="NCBI Taxonomy" id="6339"/>
    <lineage>
        <taxon>Eukaryota</taxon>
        <taxon>Metazoa</taxon>
        <taxon>Ecdysozoa</taxon>
        <taxon>Nematoda</taxon>
        <taxon>Chromadorea</taxon>
        <taxon>Rhabditida</taxon>
        <taxon>Rhabditina</taxon>
        <taxon>Rhabditomorpha</taxon>
        <taxon>Strongyloidea</taxon>
        <taxon>Heligmosomidae</taxon>
        <taxon>Heligmosomoides</taxon>
    </lineage>
</organism>
<gene>
    <name evidence="2" type="ORF">HPBE_LOCUS13818</name>
</gene>
<dbReference type="WBParaSite" id="HPBE_0001381701-mRNA-1">
    <property type="protein sequence ID" value="HPBE_0001381701-mRNA-1"/>
    <property type="gene ID" value="HPBE_0001381701"/>
</dbReference>
<reference evidence="4" key="2">
    <citation type="submission" date="2019-09" db="UniProtKB">
        <authorList>
            <consortium name="WormBaseParasite"/>
        </authorList>
    </citation>
    <scope>IDENTIFICATION</scope>
</reference>
<accession>A0A3P8DAN8</accession>
<feature type="region of interest" description="Disordered" evidence="1">
    <location>
        <begin position="29"/>
        <end position="50"/>
    </location>
</feature>
<accession>A0A183FYR8</accession>